<evidence type="ECO:0000256" key="2">
    <source>
        <dbReference type="ARBA" id="ARBA00011888"/>
    </source>
</evidence>
<comment type="caution">
    <text evidence="8">The sequence shown here is derived from an EMBL/GenBank/DDBJ whole genome shotgun (WGS) entry which is preliminary data.</text>
</comment>
<evidence type="ECO:0000313" key="9">
    <source>
        <dbReference type="Proteomes" id="UP000886893"/>
    </source>
</evidence>
<evidence type="ECO:0000256" key="4">
    <source>
        <dbReference type="ARBA" id="ARBA00022676"/>
    </source>
</evidence>
<dbReference type="GO" id="GO:0006218">
    <property type="term" value="P:uridine catabolic process"/>
    <property type="evidence" value="ECO:0007669"/>
    <property type="project" value="TreeGrafter"/>
</dbReference>
<dbReference type="PROSITE" id="PS01232">
    <property type="entry name" value="PNP_UDP_1"/>
    <property type="match status" value="1"/>
</dbReference>
<dbReference type="Proteomes" id="UP000886893">
    <property type="component" value="Unassembled WGS sequence"/>
</dbReference>
<dbReference type="Gene3D" id="3.40.50.1580">
    <property type="entry name" value="Nucleoside phosphorylase domain"/>
    <property type="match status" value="1"/>
</dbReference>
<dbReference type="AlphaFoldDB" id="A0A9D1G9D6"/>
<comment type="catalytic activity">
    <reaction evidence="6">
        <text>uridine + phosphate = alpha-D-ribose 1-phosphate + uracil</text>
        <dbReference type="Rhea" id="RHEA:24388"/>
        <dbReference type="ChEBI" id="CHEBI:16704"/>
        <dbReference type="ChEBI" id="CHEBI:17568"/>
        <dbReference type="ChEBI" id="CHEBI:43474"/>
        <dbReference type="ChEBI" id="CHEBI:57720"/>
        <dbReference type="EC" id="2.4.2.3"/>
    </reaction>
</comment>
<name>A0A9D1G9D6_9FIRM</name>
<evidence type="ECO:0000259" key="7">
    <source>
        <dbReference type="Pfam" id="PF01048"/>
    </source>
</evidence>
<reference evidence="8" key="2">
    <citation type="journal article" date="2021" name="PeerJ">
        <title>Extensive microbial diversity within the chicken gut microbiome revealed by metagenomics and culture.</title>
        <authorList>
            <person name="Gilroy R."/>
            <person name="Ravi A."/>
            <person name="Getino M."/>
            <person name="Pursley I."/>
            <person name="Horton D.L."/>
            <person name="Alikhan N.F."/>
            <person name="Baker D."/>
            <person name="Gharbi K."/>
            <person name="Hall N."/>
            <person name="Watson M."/>
            <person name="Adriaenssens E.M."/>
            <person name="Foster-Nyarko E."/>
            <person name="Jarju S."/>
            <person name="Secka A."/>
            <person name="Antonio M."/>
            <person name="Oren A."/>
            <person name="Chaudhuri R.R."/>
            <person name="La Ragione R."/>
            <person name="Hildebrand F."/>
            <person name="Pallen M.J."/>
        </authorList>
    </citation>
    <scope>NUCLEOTIDE SEQUENCE</scope>
    <source>
        <strain evidence="8">14508</strain>
    </source>
</reference>
<evidence type="ECO:0000256" key="5">
    <source>
        <dbReference type="ARBA" id="ARBA00022679"/>
    </source>
</evidence>
<dbReference type="Pfam" id="PF01048">
    <property type="entry name" value="PNP_UDP_1"/>
    <property type="match status" value="1"/>
</dbReference>
<gene>
    <name evidence="8" type="primary">deoD</name>
    <name evidence="8" type="ORF">IAD04_05020</name>
</gene>
<evidence type="ECO:0000256" key="6">
    <source>
        <dbReference type="ARBA" id="ARBA00048447"/>
    </source>
</evidence>
<dbReference type="GO" id="GO:0004850">
    <property type="term" value="F:uridine phosphorylase activity"/>
    <property type="evidence" value="ECO:0007669"/>
    <property type="project" value="UniProtKB-EC"/>
</dbReference>
<dbReference type="PANTHER" id="PTHR43691">
    <property type="entry name" value="URIDINE PHOSPHORYLASE"/>
    <property type="match status" value="1"/>
</dbReference>
<dbReference type="CDD" id="cd09006">
    <property type="entry name" value="PNP_EcPNPI-like"/>
    <property type="match status" value="1"/>
</dbReference>
<dbReference type="PANTHER" id="PTHR43691:SF11">
    <property type="entry name" value="FI09636P-RELATED"/>
    <property type="match status" value="1"/>
</dbReference>
<dbReference type="InterPro" id="IPR035994">
    <property type="entry name" value="Nucleoside_phosphorylase_sf"/>
</dbReference>
<keyword evidence="5 8" id="KW-0808">Transferase</keyword>
<dbReference type="NCBIfam" id="TIGR00107">
    <property type="entry name" value="deoD"/>
    <property type="match status" value="1"/>
</dbReference>
<dbReference type="InterPro" id="IPR018016">
    <property type="entry name" value="Nucleoside_phosphorylase_CS"/>
</dbReference>
<keyword evidence="4 8" id="KW-0328">Glycosyltransferase</keyword>
<dbReference type="NCBIfam" id="NF004489">
    <property type="entry name" value="PRK05819.1"/>
    <property type="match status" value="1"/>
</dbReference>
<dbReference type="EC" id="2.4.2.3" evidence="2"/>
<dbReference type="GO" id="GO:0004731">
    <property type="term" value="F:purine-nucleoside phosphorylase activity"/>
    <property type="evidence" value="ECO:0007669"/>
    <property type="project" value="InterPro"/>
</dbReference>
<dbReference type="SUPFAM" id="SSF53167">
    <property type="entry name" value="Purine and uridine phosphorylases"/>
    <property type="match status" value="1"/>
</dbReference>
<organism evidence="8 9">
    <name type="scientific">Candidatus Caccosoma faecigallinarum</name>
    <dbReference type="NCBI Taxonomy" id="2840720"/>
    <lineage>
        <taxon>Bacteria</taxon>
        <taxon>Bacillati</taxon>
        <taxon>Bacillota</taxon>
        <taxon>Bacillota incertae sedis</taxon>
        <taxon>Candidatus Caccosoma</taxon>
    </lineage>
</organism>
<accession>A0A9D1G9D6</accession>
<evidence type="ECO:0000313" key="8">
    <source>
        <dbReference type="EMBL" id="HIT17715.1"/>
    </source>
</evidence>
<feature type="domain" description="Nucleoside phosphorylase" evidence="7">
    <location>
        <begin position="16"/>
        <end position="187"/>
    </location>
</feature>
<dbReference type="InterPro" id="IPR000845">
    <property type="entry name" value="Nucleoside_phosphorylase_d"/>
</dbReference>
<evidence type="ECO:0000256" key="1">
    <source>
        <dbReference type="ARBA" id="ARBA00010456"/>
    </source>
</evidence>
<feature type="non-terminal residue" evidence="8">
    <location>
        <position position="188"/>
    </location>
</feature>
<dbReference type="GO" id="GO:0005829">
    <property type="term" value="C:cytosol"/>
    <property type="evidence" value="ECO:0007669"/>
    <property type="project" value="TreeGrafter"/>
</dbReference>
<comment type="similarity">
    <text evidence="1">Belongs to the PNP/UDP phosphorylase family.</text>
</comment>
<protein>
    <recommendedName>
        <fullName evidence="3">Uridine phosphorylase</fullName>
        <ecNumber evidence="2">2.4.2.3</ecNumber>
    </recommendedName>
</protein>
<dbReference type="InterPro" id="IPR004402">
    <property type="entry name" value="DeoD-type"/>
</dbReference>
<proteinExistence type="inferred from homology"/>
<reference evidence="8" key="1">
    <citation type="submission" date="2020-10" db="EMBL/GenBank/DDBJ databases">
        <authorList>
            <person name="Gilroy R."/>
        </authorList>
    </citation>
    <scope>NUCLEOTIDE SEQUENCE</scope>
    <source>
        <strain evidence="8">14508</strain>
    </source>
</reference>
<evidence type="ECO:0000256" key="3">
    <source>
        <dbReference type="ARBA" id="ARBA00021980"/>
    </source>
</evidence>
<dbReference type="EMBL" id="DVKI01000156">
    <property type="protein sequence ID" value="HIT17715.1"/>
    <property type="molecule type" value="Genomic_DNA"/>
</dbReference>
<sequence>MSTPHNRGNIGDFAKTVLMPGDPLRAKFIAETFLENPRLVNTVRNMLAYTGTYKGKEVTVMGSGMGMPSIGIYSYELFKFYGVEQIIRIGSCGAFQENMNLFDIIICQGSSTDSNFAAQYQLPGIYSPLASYDLLEKAVASAKKHHANYHVGNILSSDIFYRADGDSWKKWKDMGVLGVEMESYALYC</sequence>